<feature type="compositionally biased region" description="Low complexity" evidence="1">
    <location>
        <begin position="55"/>
        <end position="75"/>
    </location>
</feature>
<dbReference type="CDD" id="cd00118">
    <property type="entry name" value="LysM"/>
    <property type="match status" value="1"/>
</dbReference>
<organism evidence="3 4">
    <name type="scientific">Herbiconiux daphne</name>
    <dbReference type="NCBI Taxonomy" id="2970914"/>
    <lineage>
        <taxon>Bacteria</taxon>
        <taxon>Bacillati</taxon>
        <taxon>Actinomycetota</taxon>
        <taxon>Actinomycetes</taxon>
        <taxon>Micrococcales</taxon>
        <taxon>Microbacteriaceae</taxon>
        <taxon>Herbiconiux</taxon>
    </lineage>
</organism>
<comment type="caution">
    <text evidence="3">The sequence shown here is derived from an EMBL/GenBank/DDBJ whole genome shotgun (WGS) entry which is preliminary data.</text>
</comment>
<accession>A0ABT2GWM7</accession>
<dbReference type="RefSeq" id="WP_259536948.1">
    <property type="nucleotide sequence ID" value="NZ_JANLCJ010000001.1"/>
</dbReference>
<evidence type="ECO:0000313" key="3">
    <source>
        <dbReference type="EMBL" id="MCS5732352.1"/>
    </source>
</evidence>
<protein>
    <submittedName>
        <fullName evidence="3">LysM peptidoglycan-binding domain-containing protein</fullName>
    </submittedName>
</protein>
<evidence type="ECO:0000259" key="2">
    <source>
        <dbReference type="PROSITE" id="PS51782"/>
    </source>
</evidence>
<dbReference type="PROSITE" id="PS51782">
    <property type="entry name" value="LYSM"/>
    <property type="match status" value="1"/>
</dbReference>
<dbReference type="SMART" id="SM00257">
    <property type="entry name" value="LysM"/>
    <property type="match status" value="1"/>
</dbReference>
<keyword evidence="4" id="KW-1185">Reference proteome</keyword>
<dbReference type="InterPro" id="IPR036779">
    <property type="entry name" value="LysM_dom_sf"/>
</dbReference>
<gene>
    <name evidence="3" type="ORF">N1032_01165</name>
</gene>
<dbReference type="Proteomes" id="UP001165586">
    <property type="component" value="Unassembled WGS sequence"/>
</dbReference>
<dbReference type="Pfam" id="PF01476">
    <property type="entry name" value="LysM"/>
    <property type="match status" value="1"/>
</dbReference>
<dbReference type="EMBL" id="JANLCJ010000001">
    <property type="protein sequence ID" value="MCS5732352.1"/>
    <property type="molecule type" value="Genomic_DNA"/>
</dbReference>
<evidence type="ECO:0000256" key="1">
    <source>
        <dbReference type="SAM" id="MobiDB-lite"/>
    </source>
</evidence>
<feature type="region of interest" description="Disordered" evidence="1">
    <location>
        <begin position="52"/>
        <end position="75"/>
    </location>
</feature>
<evidence type="ECO:0000313" key="4">
    <source>
        <dbReference type="Proteomes" id="UP001165586"/>
    </source>
</evidence>
<name>A0ABT2GWM7_9MICO</name>
<dbReference type="Gene3D" id="3.10.350.10">
    <property type="entry name" value="LysM domain"/>
    <property type="match status" value="1"/>
</dbReference>
<reference evidence="3" key="1">
    <citation type="submission" date="2022-08" db="EMBL/GenBank/DDBJ databases">
        <authorList>
            <person name="Deng Y."/>
            <person name="Han X.-F."/>
            <person name="Zhang Y.-Q."/>
        </authorList>
    </citation>
    <scope>NUCLEOTIDE SEQUENCE</scope>
    <source>
        <strain evidence="3">CPCC 203386</strain>
    </source>
</reference>
<proteinExistence type="predicted"/>
<sequence length="310" mass="31057">MVGDGDSIRARAAVVRAGAVRAGAVRAGVARAGAVLAGVVLLGGCAGTTGEHPVAASGTSSFGTTSSATGSTDAAAAATPAAPSGSAEWVFEPLPADTVLGRGTIQSPDQAVTGTIEIVTTHDRMLEAVFTGFTTSDSRPLQTTFVSAGSSTLGCYNPEGFAFALPQLSASEEQRFPMGPVDEFPSADPGFLDRAEVYAPAEGAGPEGFEGCYGDVIGIADLTWTIAQTVAPAVDTGAVAGASGSVTVDDAGRPLRYEVAAGDTLTAIAARFGVAPAQLLYLSAGRLNQGVVDDENVYAGESLVLDPSLR</sequence>
<feature type="domain" description="LysM" evidence="2">
    <location>
        <begin position="255"/>
        <end position="305"/>
    </location>
</feature>
<dbReference type="InterPro" id="IPR018392">
    <property type="entry name" value="LysM"/>
</dbReference>